<evidence type="ECO:0000256" key="2">
    <source>
        <dbReference type="PROSITE-ProRule" id="PRU01379"/>
    </source>
</evidence>
<comment type="cofactor">
    <cofactor evidence="1">
        <name>Zn(2+)</name>
        <dbReference type="ChEBI" id="CHEBI:29105"/>
    </cofactor>
</comment>
<protein>
    <submittedName>
        <fullName evidence="4">M14 family zinc carboxypeptidase</fullName>
    </submittedName>
</protein>
<dbReference type="InterPro" id="IPR000834">
    <property type="entry name" value="Peptidase_M14"/>
</dbReference>
<reference evidence="5" key="1">
    <citation type="journal article" date="2019" name="Int. J. Syst. Evol. Microbiol.">
        <title>The Global Catalogue of Microorganisms (GCM) 10K type strain sequencing project: providing services to taxonomists for standard genome sequencing and annotation.</title>
        <authorList>
            <consortium name="The Broad Institute Genomics Platform"/>
            <consortium name="The Broad Institute Genome Sequencing Center for Infectious Disease"/>
            <person name="Wu L."/>
            <person name="Ma J."/>
        </authorList>
    </citation>
    <scope>NUCLEOTIDE SEQUENCE [LARGE SCALE GENOMIC DNA]</scope>
    <source>
        <strain evidence="5">CCUG 55250</strain>
    </source>
</reference>
<comment type="caution">
    <text evidence="4">The sequence shown here is derived from an EMBL/GenBank/DDBJ whole genome shotgun (WGS) entry which is preliminary data.</text>
</comment>
<dbReference type="RefSeq" id="WP_379847367.1">
    <property type="nucleotide sequence ID" value="NZ_JBHSMA010000005.1"/>
</dbReference>
<dbReference type="PROSITE" id="PS52035">
    <property type="entry name" value="PEPTIDASE_M14"/>
    <property type="match status" value="1"/>
</dbReference>
<dbReference type="PANTHER" id="PTHR12756">
    <property type="entry name" value="CYTOSOLIC CARBOXYPEPTIDASE"/>
    <property type="match status" value="1"/>
</dbReference>
<dbReference type="GO" id="GO:0004180">
    <property type="term" value="F:carboxypeptidase activity"/>
    <property type="evidence" value="ECO:0007669"/>
    <property type="project" value="UniProtKB-KW"/>
</dbReference>
<keyword evidence="4" id="KW-0121">Carboxypeptidase</keyword>
<proteinExistence type="inferred from homology"/>
<accession>A0ABW0IF03</accession>
<evidence type="ECO:0000259" key="3">
    <source>
        <dbReference type="PROSITE" id="PS52035"/>
    </source>
</evidence>
<keyword evidence="5" id="KW-1185">Reference proteome</keyword>
<keyword evidence="4" id="KW-0645">Protease</keyword>
<dbReference type="Pfam" id="PF00246">
    <property type="entry name" value="Peptidase_M14"/>
    <property type="match status" value="1"/>
</dbReference>
<dbReference type="PANTHER" id="PTHR12756:SF11">
    <property type="entry name" value="CYTOSOLIC CARBOXYPEPTIDASE 1"/>
    <property type="match status" value="1"/>
</dbReference>
<dbReference type="PROSITE" id="PS51257">
    <property type="entry name" value="PROKAR_LIPOPROTEIN"/>
    <property type="match status" value="1"/>
</dbReference>
<feature type="active site" description="Proton donor/acceptor" evidence="2">
    <location>
        <position position="366"/>
    </location>
</feature>
<dbReference type="Proteomes" id="UP001596106">
    <property type="component" value="Unassembled WGS sequence"/>
</dbReference>
<organism evidence="4 5">
    <name type="scientific">Larkinella bovis</name>
    <dbReference type="NCBI Taxonomy" id="683041"/>
    <lineage>
        <taxon>Bacteria</taxon>
        <taxon>Pseudomonadati</taxon>
        <taxon>Bacteroidota</taxon>
        <taxon>Cytophagia</taxon>
        <taxon>Cytophagales</taxon>
        <taxon>Spirosomataceae</taxon>
        <taxon>Larkinella</taxon>
    </lineage>
</organism>
<name>A0ABW0IF03_9BACT</name>
<comment type="similarity">
    <text evidence="2">Belongs to the peptidase M14 family.</text>
</comment>
<dbReference type="Gene3D" id="3.40.630.10">
    <property type="entry name" value="Zn peptidases"/>
    <property type="match status" value="1"/>
</dbReference>
<evidence type="ECO:0000256" key="1">
    <source>
        <dbReference type="ARBA" id="ARBA00001947"/>
    </source>
</evidence>
<evidence type="ECO:0000313" key="4">
    <source>
        <dbReference type="EMBL" id="MFC5411000.1"/>
    </source>
</evidence>
<feature type="domain" description="Peptidase M14" evidence="3">
    <location>
        <begin position="132"/>
        <end position="400"/>
    </location>
</feature>
<sequence length="400" mass="44915">MKQSFVFVIGFISTLLMVSCGGEKKAPDLKITADFPGGNITVDSIRGNTVYLQPDLRDTDHPWFYWYYAVKSNQSDSVRFVFDTKDCLTIKGPAVSRDGGKTWAWLFDGTVSVNEFTAYLKADEEIRFSMGMPYTQANFDAFIEPYRTHASVRLDTLCVTPKGRATERIIIRPTTAAKQKVLLTARHHACEMMANYVIEGMLSAILSDDPVMSKLRESTEFWVIPFIDKDGVEDGDQGKYRAPRDHNRDYDGKSLYCSTAALREQVPSWSNNQLKVMMDLHCPWIKGPLNEVIYLVGSSKPAIEKQQRVFMDQIAAHNEGPLKFDRAQGLVAYGTAWNTAKNTTQGMSSTQWAATVPGIKLASSFEIPYSVHNKEPMTAENSRLFGRDMAFALAGYLNQL</sequence>
<dbReference type="InterPro" id="IPR050821">
    <property type="entry name" value="Cytosolic_carboxypeptidase"/>
</dbReference>
<keyword evidence="4" id="KW-0378">Hydrolase</keyword>
<dbReference type="SUPFAM" id="SSF53187">
    <property type="entry name" value="Zn-dependent exopeptidases"/>
    <property type="match status" value="1"/>
</dbReference>
<gene>
    <name evidence="4" type="ORF">ACFPMF_16895</name>
</gene>
<dbReference type="EMBL" id="JBHSMA010000005">
    <property type="protein sequence ID" value="MFC5411000.1"/>
    <property type="molecule type" value="Genomic_DNA"/>
</dbReference>
<evidence type="ECO:0000313" key="5">
    <source>
        <dbReference type="Proteomes" id="UP001596106"/>
    </source>
</evidence>